<dbReference type="PROSITE" id="PS50877">
    <property type="entry name" value="GOLOCO"/>
    <property type="match status" value="1"/>
</dbReference>
<dbReference type="AlphaFoldDB" id="A0AAD5WE59"/>
<comment type="caution">
    <text evidence="1">The sequence shown here is derived from an EMBL/GenBank/DDBJ whole genome shotgun (WGS) entry which is preliminary data.</text>
</comment>
<dbReference type="SMART" id="SM00390">
    <property type="entry name" value="GoLoco"/>
    <property type="match status" value="1"/>
</dbReference>
<sequence>MLRQTQIGNVLTTNCLMHAKSSQLIGSLEDYGAEDDLSEMVMRMQAGRLEDQRAHFKTANKP</sequence>
<dbReference type="Gene3D" id="1.25.40.10">
    <property type="entry name" value="Tetratricopeptide repeat domain"/>
    <property type="match status" value="1"/>
</dbReference>
<gene>
    <name evidence="1" type="ORF">KIN20_027806</name>
</gene>
<dbReference type="Pfam" id="PF02188">
    <property type="entry name" value="GoLoco"/>
    <property type="match status" value="1"/>
</dbReference>
<name>A0AAD5WE59_PARTN</name>
<protein>
    <submittedName>
        <fullName evidence="1">Uncharacterized protein</fullName>
    </submittedName>
</protein>
<proteinExistence type="predicted"/>
<evidence type="ECO:0000313" key="1">
    <source>
        <dbReference type="EMBL" id="KAJ1366979.1"/>
    </source>
</evidence>
<keyword evidence="2" id="KW-1185">Reference proteome</keyword>
<accession>A0AAD5WE59</accession>
<organism evidence="1 2">
    <name type="scientific">Parelaphostrongylus tenuis</name>
    <name type="common">Meningeal worm</name>
    <dbReference type="NCBI Taxonomy" id="148309"/>
    <lineage>
        <taxon>Eukaryota</taxon>
        <taxon>Metazoa</taxon>
        <taxon>Ecdysozoa</taxon>
        <taxon>Nematoda</taxon>
        <taxon>Chromadorea</taxon>
        <taxon>Rhabditida</taxon>
        <taxon>Rhabditina</taxon>
        <taxon>Rhabditomorpha</taxon>
        <taxon>Strongyloidea</taxon>
        <taxon>Metastrongylidae</taxon>
        <taxon>Parelaphostrongylus</taxon>
    </lineage>
</organism>
<dbReference type="InterPro" id="IPR011990">
    <property type="entry name" value="TPR-like_helical_dom_sf"/>
</dbReference>
<dbReference type="GO" id="GO:0030695">
    <property type="term" value="F:GTPase regulator activity"/>
    <property type="evidence" value="ECO:0007669"/>
    <property type="project" value="InterPro"/>
</dbReference>
<dbReference type="Proteomes" id="UP001196413">
    <property type="component" value="Unassembled WGS sequence"/>
</dbReference>
<evidence type="ECO:0000313" key="2">
    <source>
        <dbReference type="Proteomes" id="UP001196413"/>
    </source>
</evidence>
<dbReference type="InterPro" id="IPR003109">
    <property type="entry name" value="GoLoco_motif"/>
</dbReference>
<dbReference type="EMBL" id="JAHQIW010005741">
    <property type="protein sequence ID" value="KAJ1366979.1"/>
    <property type="molecule type" value="Genomic_DNA"/>
</dbReference>
<reference evidence="1" key="1">
    <citation type="submission" date="2021-06" db="EMBL/GenBank/DDBJ databases">
        <title>Parelaphostrongylus tenuis whole genome reference sequence.</title>
        <authorList>
            <person name="Garwood T.J."/>
            <person name="Larsen P.A."/>
            <person name="Fountain-Jones N.M."/>
            <person name="Garbe J.R."/>
            <person name="Macchietto M.G."/>
            <person name="Kania S.A."/>
            <person name="Gerhold R.W."/>
            <person name="Richards J.E."/>
            <person name="Wolf T.M."/>
        </authorList>
    </citation>
    <scope>NUCLEOTIDE SEQUENCE</scope>
    <source>
        <strain evidence="1">MNPRO001-30</strain>
        <tissue evidence="1">Meninges</tissue>
    </source>
</reference>